<dbReference type="InterPro" id="IPR013087">
    <property type="entry name" value="Znf_C2H2_type"/>
</dbReference>
<keyword evidence="3" id="KW-0862">Zinc</keyword>
<keyword evidence="1" id="KW-0479">Metal-binding</keyword>
<evidence type="ECO:0000256" key="1">
    <source>
        <dbReference type="ARBA" id="ARBA00022723"/>
    </source>
</evidence>
<dbReference type="SMART" id="SM00355">
    <property type="entry name" value="ZnF_C2H2"/>
    <property type="match status" value="2"/>
</dbReference>
<dbReference type="PROSITE" id="PS00028">
    <property type="entry name" value="ZINC_FINGER_C2H2_1"/>
    <property type="match status" value="2"/>
</dbReference>
<feature type="domain" description="C2H2-type" evidence="8">
    <location>
        <begin position="33"/>
        <end position="60"/>
    </location>
</feature>
<gene>
    <name evidence="9" type="ORF">HYQ45_014592</name>
</gene>
<evidence type="ECO:0000259" key="8">
    <source>
        <dbReference type="PROSITE" id="PS50157"/>
    </source>
</evidence>
<dbReference type="PANTHER" id="PTHR47660:SF2">
    <property type="entry name" value="TRANSCRIPTION FACTOR WITH C2H2 AND ZN(2)-CYS(6) DNA BINDING DOMAIN (EUROFUNG)"/>
    <property type="match status" value="1"/>
</dbReference>
<dbReference type="Proteomes" id="UP000689129">
    <property type="component" value="Unassembled WGS sequence"/>
</dbReference>
<keyword evidence="4" id="KW-0805">Transcription regulation</keyword>
<keyword evidence="2 7" id="KW-0863">Zinc-finger</keyword>
<dbReference type="PANTHER" id="PTHR47660">
    <property type="entry name" value="TRANSCRIPTION FACTOR WITH C2H2 AND ZN(2)-CYS(6) DNA BINDING DOMAIN (EUROFUNG)-RELATED-RELATED"/>
    <property type="match status" value="1"/>
</dbReference>
<proteinExistence type="predicted"/>
<evidence type="ECO:0000313" key="9">
    <source>
        <dbReference type="EMBL" id="KAG7121448.1"/>
    </source>
</evidence>
<protein>
    <submittedName>
        <fullName evidence="9">DNA-binding protein creA like</fullName>
    </submittedName>
</protein>
<keyword evidence="9" id="KW-0238">DNA-binding</keyword>
<name>A0A8I2ZAJ0_VERLO</name>
<evidence type="ECO:0000256" key="5">
    <source>
        <dbReference type="ARBA" id="ARBA00023163"/>
    </source>
</evidence>
<dbReference type="Pfam" id="PF00096">
    <property type="entry name" value="zf-C2H2"/>
    <property type="match status" value="2"/>
</dbReference>
<organism evidence="9 10">
    <name type="scientific">Verticillium longisporum</name>
    <name type="common">Verticillium dahliae var. longisporum</name>
    <dbReference type="NCBI Taxonomy" id="100787"/>
    <lineage>
        <taxon>Eukaryota</taxon>
        <taxon>Fungi</taxon>
        <taxon>Dikarya</taxon>
        <taxon>Ascomycota</taxon>
        <taxon>Pezizomycotina</taxon>
        <taxon>Sordariomycetes</taxon>
        <taxon>Hypocreomycetidae</taxon>
        <taxon>Glomerellales</taxon>
        <taxon>Plectosphaerellaceae</taxon>
        <taxon>Verticillium</taxon>
    </lineage>
</organism>
<evidence type="ECO:0000313" key="10">
    <source>
        <dbReference type="Proteomes" id="UP000689129"/>
    </source>
</evidence>
<dbReference type="EMBL" id="JAEMWZ010000373">
    <property type="protein sequence ID" value="KAG7121448.1"/>
    <property type="molecule type" value="Genomic_DNA"/>
</dbReference>
<dbReference type="GO" id="GO:0003677">
    <property type="term" value="F:DNA binding"/>
    <property type="evidence" value="ECO:0007669"/>
    <property type="project" value="UniProtKB-KW"/>
</dbReference>
<dbReference type="AlphaFoldDB" id="A0A8I2ZAJ0"/>
<dbReference type="OrthoDB" id="40579at2759"/>
<dbReference type="GO" id="GO:0008270">
    <property type="term" value="F:zinc ion binding"/>
    <property type="evidence" value="ECO:0007669"/>
    <property type="project" value="UniProtKB-KW"/>
</dbReference>
<evidence type="ECO:0000256" key="6">
    <source>
        <dbReference type="ARBA" id="ARBA00023242"/>
    </source>
</evidence>
<feature type="domain" description="C2H2-type" evidence="8">
    <location>
        <begin position="5"/>
        <end position="32"/>
    </location>
</feature>
<evidence type="ECO:0000256" key="4">
    <source>
        <dbReference type="ARBA" id="ARBA00023015"/>
    </source>
</evidence>
<evidence type="ECO:0000256" key="2">
    <source>
        <dbReference type="ARBA" id="ARBA00022771"/>
    </source>
</evidence>
<keyword evidence="6" id="KW-0539">Nucleus</keyword>
<accession>A0A8I2ZAJ0</accession>
<reference evidence="9" key="1">
    <citation type="journal article" date="2021" name="Mol. Plant Pathol.">
        <title>A 20-kb lineage-specific genomic region tames virulence in pathogenic amphidiploid Verticillium longisporum.</title>
        <authorList>
            <person name="Harting R."/>
            <person name="Starke J."/>
            <person name="Kusch H."/>
            <person name="Poggeler S."/>
            <person name="Maurus I."/>
            <person name="Schluter R."/>
            <person name="Landesfeind M."/>
            <person name="Bulla I."/>
            <person name="Nowrousian M."/>
            <person name="de Jonge R."/>
            <person name="Stahlhut G."/>
            <person name="Hoff K.J."/>
            <person name="Asshauer K.P."/>
            <person name="Thurmer A."/>
            <person name="Stanke M."/>
            <person name="Daniel R."/>
            <person name="Morgenstern B."/>
            <person name="Thomma B.P.H.J."/>
            <person name="Kronstad J.W."/>
            <person name="Braus-Stromeyer S.A."/>
            <person name="Braus G.H."/>
        </authorList>
    </citation>
    <scope>NUCLEOTIDE SEQUENCE</scope>
    <source>
        <strain evidence="9">Vl32</strain>
    </source>
</reference>
<evidence type="ECO:0000256" key="3">
    <source>
        <dbReference type="ARBA" id="ARBA00022833"/>
    </source>
</evidence>
<comment type="caution">
    <text evidence="9">The sequence shown here is derived from an EMBL/GenBank/DDBJ whole genome shotgun (WGS) entry which is preliminary data.</text>
</comment>
<dbReference type="FunFam" id="3.30.160.60:FF:002343">
    <property type="entry name" value="Zinc finger protein 33A"/>
    <property type="match status" value="1"/>
</dbReference>
<keyword evidence="5" id="KW-0804">Transcription</keyword>
<evidence type="ECO:0000256" key="7">
    <source>
        <dbReference type="PROSITE-ProRule" id="PRU00042"/>
    </source>
</evidence>
<sequence length="707" mass="79172">MTNMFQCGQCQRQYKRLDHLARHVRSHTQNRPHKCSICLKAFTRTDLLKRHAASHANTGSDQSATAHRLHGVDATPNRSQAQSPNPNFDVNLLFSDFPDLGLVSGSWTTPIPTTVPFDAAIELDDMDLQFLDTYNTTADQNEPASSTSNQIRAEAFRNFQWRFRPSVNDHAGAEEHNLSLPEAIDTTSPESRNLSKSVSSFPSVELLDTLVQYYLGSPMARTDSYIHTPTFDPNTKRPELVAAMAAAGAVLTLDPALVKLGYAIQESVRAALPEVWEKDNSLIRDLQLSQAFLISLELGMWSGYSRKAEISESFLQPLVTMLRRDNKFKKTRYLDLSLDPNLDDVSLEKAWHTWIDMEGFRRLAFRMMHHDAKSSMSLFASPLISYAEVQLHLPSSPQLWMATTPQQWKQAVLAQGSPQKLTLFDFLDNPEATSAPDVAVDEPLSREAFLSCVWGMAWEYIQTSSLQRAKPRRWNDFVTTTRRDELSKLLSHFQMSINISAPTTANLELLIRLELILLHLHTPFEDLQLFAGIEGPEQARSISPAVHEWARGEAARKAVWHAGQALRLTRQLPPGTIRDFTAIMVYHASLTFWVYGLVADQQGPARAQWTESPGDLAPPIVWLDELDGLLLQRFLQLGSGCPCINSLSERGEVVGVPLSSPDQVMEIVSEVLRANFDRATRPLLVEKLVQLVAGLQRSSRGAEGGEV</sequence>
<dbReference type="PROSITE" id="PS50157">
    <property type="entry name" value="ZINC_FINGER_C2H2_2"/>
    <property type="match status" value="2"/>
</dbReference>